<feature type="domain" description="Polysaccharide chain length determinant N-terminal" evidence="8">
    <location>
        <begin position="4"/>
        <end position="94"/>
    </location>
</feature>
<dbReference type="InterPro" id="IPR050445">
    <property type="entry name" value="Bact_polysacc_biosynth/exp"/>
</dbReference>
<dbReference type="InterPro" id="IPR032807">
    <property type="entry name" value="GNVR"/>
</dbReference>
<organism evidence="10 11">
    <name type="scientific">Planococcus citreus</name>
    <dbReference type="NCBI Taxonomy" id="1373"/>
    <lineage>
        <taxon>Bacteria</taxon>
        <taxon>Bacillati</taxon>
        <taxon>Bacillota</taxon>
        <taxon>Bacilli</taxon>
        <taxon>Bacillales</taxon>
        <taxon>Caryophanaceae</taxon>
        <taxon>Planococcus</taxon>
    </lineage>
</organism>
<dbReference type="EMBL" id="RCCP01000001">
    <property type="protein sequence ID" value="RLJ90592.1"/>
    <property type="molecule type" value="Genomic_DNA"/>
</dbReference>
<keyword evidence="3" id="KW-1003">Cell membrane</keyword>
<dbReference type="AlphaFoldDB" id="A0A497YLH2"/>
<evidence type="ECO:0000259" key="8">
    <source>
        <dbReference type="Pfam" id="PF02706"/>
    </source>
</evidence>
<keyword evidence="6 7" id="KW-0472">Membrane</keyword>
<feature type="domain" description="Tyrosine-protein kinase G-rich" evidence="9">
    <location>
        <begin position="142"/>
        <end position="194"/>
    </location>
</feature>
<evidence type="ECO:0000256" key="1">
    <source>
        <dbReference type="ARBA" id="ARBA00004651"/>
    </source>
</evidence>
<evidence type="ECO:0000256" key="7">
    <source>
        <dbReference type="SAM" id="Phobius"/>
    </source>
</evidence>
<keyword evidence="11" id="KW-1185">Reference proteome</keyword>
<evidence type="ECO:0000256" key="3">
    <source>
        <dbReference type="ARBA" id="ARBA00022475"/>
    </source>
</evidence>
<accession>A0A497YLH2</accession>
<evidence type="ECO:0000256" key="6">
    <source>
        <dbReference type="ARBA" id="ARBA00023136"/>
    </source>
</evidence>
<evidence type="ECO:0000313" key="10">
    <source>
        <dbReference type="EMBL" id="RLJ90592.1"/>
    </source>
</evidence>
<comment type="similarity">
    <text evidence="2">Belongs to the CpsC/CapA family.</text>
</comment>
<reference evidence="10 11" key="1">
    <citation type="submission" date="2018-10" db="EMBL/GenBank/DDBJ databases">
        <title>Genomic Encyclopedia of Type Strains, Phase IV (KMG-IV): sequencing the most valuable type-strain genomes for metagenomic binning, comparative biology and taxonomic classification.</title>
        <authorList>
            <person name="Goeker M."/>
        </authorList>
    </citation>
    <scope>NUCLEOTIDE SEQUENCE [LARGE SCALE GENOMIC DNA]</scope>
    <source>
        <strain evidence="10 11">DSM 20549</strain>
    </source>
</reference>
<feature type="transmembrane region" description="Helical" evidence="7">
    <location>
        <begin position="20"/>
        <end position="40"/>
    </location>
</feature>
<protein>
    <submittedName>
        <fullName evidence="10">Capsular polysaccharide biosynthesis protein</fullName>
    </submittedName>
</protein>
<evidence type="ECO:0000259" key="9">
    <source>
        <dbReference type="Pfam" id="PF13807"/>
    </source>
</evidence>
<gene>
    <name evidence="10" type="ORF">DFR62_0736</name>
</gene>
<dbReference type="InterPro" id="IPR003856">
    <property type="entry name" value="LPS_length_determ_N"/>
</dbReference>
<dbReference type="PANTHER" id="PTHR32309">
    <property type="entry name" value="TYROSINE-PROTEIN KINASE"/>
    <property type="match status" value="1"/>
</dbReference>
<sequence length="242" mass="26106">MKGEMDARQIFGIGKRFIGLILLMAFAGAVVAGVISYFFMTPLYQSTTQLLVSREAGETQELTEQNIKADLQLVNTYSSLIKSTAVLGKVSEQLPFTAPEEELRSQIKVDSAEDSQLIDITVIDSSQKNAVEIANATATIFQQEVKTLMNSNNVKILSPAVVNDDAIPVSPEPIFNIIVGLAVGFMFGIGAAFLLAYLDTSIKDEEDVRNLLGVPVLANIPPIDGVKEELASAKVGLQEKEA</sequence>
<keyword evidence="4 7" id="KW-0812">Transmembrane</keyword>
<feature type="transmembrane region" description="Helical" evidence="7">
    <location>
        <begin position="174"/>
        <end position="198"/>
    </location>
</feature>
<evidence type="ECO:0000256" key="4">
    <source>
        <dbReference type="ARBA" id="ARBA00022692"/>
    </source>
</evidence>
<dbReference type="Pfam" id="PF02706">
    <property type="entry name" value="Wzz"/>
    <property type="match status" value="1"/>
</dbReference>
<comment type="subcellular location">
    <subcellularLocation>
        <location evidence="1">Cell membrane</location>
        <topology evidence="1">Multi-pass membrane protein</topology>
    </subcellularLocation>
</comment>
<dbReference type="GO" id="GO:0004713">
    <property type="term" value="F:protein tyrosine kinase activity"/>
    <property type="evidence" value="ECO:0007669"/>
    <property type="project" value="TreeGrafter"/>
</dbReference>
<evidence type="ECO:0000313" key="11">
    <source>
        <dbReference type="Proteomes" id="UP000280791"/>
    </source>
</evidence>
<name>A0A497YLH2_9BACL</name>
<dbReference type="RefSeq" id="WP_158290839.1">
    <property type="nucleotide sequence ID" value="NZ_QBEW01000068.1"/>
</dbReference>
<comment type="caution">
    <text evidence="10">The sequence shown here is derived from an EMBL/GenBank/DDBJ whole genome shotgun (WGS) entry which is preliminary data.</text>
</comment>
<evidence type="ECO:0000256" key="5">
    <source>
        <dbReference type="ARBA" id="ARBA00022989"/>
    </source>
</evidence>
<keyword evidence="5 7" id="KW-1133">Transmembrane helix</keyword>
<dbReference type="GO" id="GO:0005886">
    <property type="term" value="C:plasma membrane"/>
    <property type="evidence" value="ECO:0007669"/>
    <property type="project" value="UniProtKB-SubCell"/>
</dbReference>
<evidence type="ECO:0000256" key="2">
    <source>
        <dbReference type="ARBA" id="ARBA00006683"/>
    </source>
</evidence>
<proteinExistence type="inferred from homology"/>
<dbReference type="Pfam" id="PF13807">
    <property type="entry name" value="GNVR"/>
    <property type="match status" value="1"/>
</dbReference>
<dbReference type="PANTHER" id="PTHR32309:SF13">
    <property type="entry name" value="FERRIC ENTEROBACTIN TRANSPORT PROTEIN FEPE"/>
    <property type="match status" value="1"/>
</dbReference>
<dbReference type="Proteomes" id="UP000280791">
    <property type="component" value="Unassembled WGS sequence"/>
</dbReference>